<reference evidence="3" key="1">
    <citation type="journal article" date="2014" name="Int. J. Syst. Evol. Microbiol.">
        <title>Complete genome sequence of Corynebacterium casei LMG S-19264T (=DSM 44701T), isolated from a smear-ripened cheese.</title>
        <authorList>
            <consortium name="US DOE Joint Genome Institute (JGI-PGF)"/>
            <person name="Walter F."/>
            <person name="Albersmeier A."/>
            <person name="Kalinowski J."/>
            <person name="Ruckert C."/>
        </authorList>
    </citation>
    <scope>NUCLEOTIDE SEQUENCE</scope>
    <source>
        <strain evidence="3">JCM 4369</strain>
    </source>
</reference>
<dbReference type="Gene3D" id="3.40.50.150">
    <property type="entry name" value="Vaccinia Virus protein VP39"/>
    <property type="match status" value="1"/>
</dbReference>
<evidence type="ECO:0000313" key="4">
    <source>
        <dbReference type="Proteomes" id="UP000618795"/>
    </source>
</evidence>
<proteinExistence type="predicted"/>
<feature type="domain" description="Methyltransferase type 11" evidence="2">
    <location>
        <begin position="48"/>
        <end position="139"/>
    </location>
</feature>
<protein>
    <submittedName>
        <fullName evidence="3">Methyltransferase</fullName>
    </submittedName>
</protein>
<dbReference type="GO" id="GO:0032259">
    <property type="term" value="P:methylation"/>
    <property type="evidence" value="ECO:0007669"/>
    <property type="project" value="UniProtKB-KW"/>
</dbReference>
<dbReference type="PANTHER" id="PTHR43861:SF3">
    <property type="entry name" value="PUTATIVE (AFU_ORTHOLOGUE AFUA_2G14390)-RELATED"/>
    <property type="match status" value="1"/>
</dbReference>
<evidence type="ECO:0000259" key="2">
    <source>
        <dbReference type="Pfam" id="PF08241"/>
    </source>
</evidence>
<dbReference type="RefSeq" id="WP_191877395.1">
    <property type="nucleotide sequence ID" value="NZ_BMTD01000020.1"/>
</dbReference>
<keyword evidence="3" id="KW-0489">Methyltransferase</keyword>
<dbReference type="Pfam" id="PF08241">
    <property type="entry name" value="Methyltransf_11"/>
    <property type="match status" value="1"/>
</dbReference>
<keyword evidence="1" id="KW-0808">Transferase</keyword>
<name>A0A918IIC8_9ACTN</name>
<dbReference type="GO" id="GO:0017000">
    <property type="term" value="P:antibiotic biosynthetic process"/>
    <property type="evidence" value="ECO:0007669"/>
    <property type="project" value="UniProtKB-ARBA"/>
</dbReference>
<dbReference type="EMBL" id="BMTD01000020">
    <property type="protein sequence ID" value="GGV19222.1"/>
    <property type="molecule type" value="Genomic_DNA"/>
</dbReference>
<dbReference type="Proteomes" id="UP000618795">
    <property type="component" value="Unassembled WGS sequence"/>
</dbReference>
<dbReference type="CDD" id="cd02440">
    <property type="entry name" value="AdoMet_MTases"/>
    <property type="match status" value="1"/>
</dbReference>
<evidence type="ECO:0000313" key="3">
    <source>
        <dbReference type="EMBL" id="GGV19222.1"/>
    </source>
</evidence>
<sequence length="265" mass="28731">MTPSDGYLLDNRQNEAAQRFGAFAALFDPTTFRHIEAFGIGPGWRCWEVGAGGTSVVSWLAEKVGPAGKVVATDIDTSRLAADARPPVEVRVHDVGAEEPPGEGFDLVHARLVLVHVRDRERALRSMIRSLRPGGRLLVEDADPALQPLICPDECGPEQKLANRLRQGFRRLLADRGADLSYGRKLLRLLREAGLHGVEADAFFPVTSPACTALEAATVRQVRDRLVTAGLATDEDIDQHLANVEAGGMDLLTAPMISAWGRKEG</sequence>
<evidence type="ECO:0000256" key="1">
    <source>
        <dbReference type="ARBA" id="ARBA00022679"/>
    </source>
</evidence>
<dbReference type="PANTHER" id="PTHR43861">
    <property type="entry name" value="TRANS-ACONITATE 2-METHYLTRANSFERASE-RELATED"/>
    <property type="match status" value="1"/>
</dbReference>
<dbReference type="InterPro" id="IPR029063">
    <property type="entry name" value="SAM-dependent_MTases_sf"/>
</dbReference>
<gene>
    <name evidence="3" type="ORF">GCM10010260_68880</name>
</gene>
<accession>A0A918IIC8</accession>
<dbReference type="AlphaFoldDB" id="A0A918IIC8"/>
<dbReference type="SUPFAM" id="SSF53335">
    <property type="entry name" value="S-adenosyl-L-methionine-dependent methyltransferases"/>
    <property type="match status" value="1"/>
</dbReference>
<keyword evidence="4" id="KW-1185">Reference proteome</keyword>
<organism evidence="3 4">
    <name type="scientific">Streptomyces filipinensis</name>
    <dbReference type="NCBI Taxonomy" id="66887"/>
    <lineage>
        <taxon>Bacteria</taxon>
        <taxon>Bacillati</taxon>
        <taxon>Actinomycetota</taxon>
        <taxon>Actinomycetes</taxon>
        <taxon>Kitasatosporales</taxon>
        <taxon>Streptomycetaceae</taxon>
        <taxon>Streptomyces</taxon>
    </lineage>
</organism>
<dbReference type="GO" id="GO:0008168">
    <property type="term" value="F:methyltransferase activity"/>
    <property type="evidence" value="ECO:0007669"/>
    <property type="project" value="UniProtKB-KW"/>
</dbReference>
<comment type="caution">
    <text evidence="3">The sequence shown here is derived from an EMBL/GenBank/DDBJ whole genome shotgun (WGS) entry which is preliminary data.</text>
</comment>
<reference evidence="3" key="2">
    <citation type="submission" date="2020-09" db="EMBL/GenBank/DDBJ databases">
        <authorList>
            <person name="Sun Q."/>
            <person name="Ohkuma M."/>
        </authorList>
    </citation>
    <scope>NUCLEOTIDE SEQUENCE</scope>
    <source>
        <strain evidence="3">JCM 4369</strain>
    </source>
</reference>
<dbReference type="InterPro" id="IPR013216">
    <property type="entry name" value="Methyltransf_11"/>
</dbReference>